<evidence type="ECO:0000256" key="1">
    <source>
        <dbReference type="SAM" id="MobiDB-lite"/>
    </source>
</evidence>
<dbReference type="PROSITE" id="PS51257">
    <property type="entry name" value="PROKAR_LIPOPROTEIN"/>
    <property type="match status" value="1"/>
</dbReference>
<gene>
    <name evidence="3" type="ORF">BFS05_00945</name>
</gene>
<dbReference type="Proteomes" id="UP000236146">
    <property type="component" value="Unassembled WGS sequence"/>
</dbReference>
<comment type="caution">
    <text evidence="3">The sequence shown here is derived from an EMBL/GenBank/DDBJ whole genome shotgun (WGS) entry which is preliminary data.</text>
</comment>
<evidence type="ECO:0008006" key="5">
    <source>
        <dbReference type="Google" id="ProtNLM"/>
    </source>
</evidence>
<evidence type="ECO:0000256" key="2">
    <source>
        <dbReference type="SAM" id="SignalP"/>
    </source>
</evidence>
<feature type="chain" id="PRO_5038895500" description="Lipoprotein" evidence="2">
    <location>
        <begin position="25"/>
        <end position="161"/>
    </location>
</feature>
<dbReference type="RefSeq" id="WP_103084200.1">
    <property type="nucleotide sequence ID" value="NZ_JBLLPE010000001.1"/>
</dbReference>
<sequence length="161" mass="17621">MKRKYRLVSGCLIVVLSCMCGLSACGSAQTNNNANSASSSSISNDSSSKNSSENVSLKEVAKKCNFKPLDSDENDYLFDAVLISGDQDASGEKFKKDYACAIKNVNPGDPVAEKFSDKLESSDINSISVNLENYDKYMPPYLGNTYYVYPTYEGIKIVKLK</sequence>
<reference evidence="3 4" key="1">
    <citation type="submission" date="2016-10" db="EMBL/GenBank/DDBJ databases">
        <authorList>
            <person name="Varghese N."/>
        </authorList>
    </citation>
    <scope>NUCLEOTIDE SEQUENCE [LARGE SCALE GENOMIC DNA]</scope>
    <source>
        <strain evidence="3 4">KA00225</strain>
    </source>
</reference>
<proteinExistence type="predicted"/>
<accession>A0A2K1SWB4</accession>
<name>A0A2K1SWB4_GARVA</name>
<keyword evidence="2" id="KW-0732">Signal</keyword>
<dbReference type="EMBL" id="MNLH01000001">
    <property type="protein sequence ID" value="PNS43819.1"/>
    <property type="molecule type" value="Genomic_DNA"/>
</dbReference>
<evidence type="ECO:0000313" key="3">
    <source>
        <dbReference type="EMBL" id="PNS43819.1"/>
    </source>
</evidence>
<feature type="signal peptide" evidence="2">
    <location>
        <begin position="1"/>
        <end position="24"/>
    </location>
</feature>
<evidence type="ECO:0000313" key="4">
    <source>
        <dbReference type="Proteomes" id="UP000236146"/>
    </source>
</evidence>
<protein>
    <recommendedName>
        <fullName evidence="5">Lipoprotein</fullName>
    </recommendedName>
</protein>
<feature type="region of interest" description="Disordered" evidence="1">
    <location>
        <begin position="36"/>
        <end position="55"/>
    </location>
</feature>
<dbReference type="AlphaFoldDB" id="A0A2K1SWB4"/>
<organism evidence="3 4">
    <name type="scientific">Gardnerella vaginalis</name>
    <dbReference type="NCBI Taxonomy" id="2702"/>
    <lineage>
        <taxon>Bacteria</taxon>
        <taxon>Bacillati</taxon>
        <taxon>Actinomycetota</taxon>
        <taxon>Actinomycetes</taxon>
        <taxon>Bifidobacteriales</taxon>
        <taxon>Bifidobacteriaceae</taxon>
        <taxon>Gardnerella</taxon>
    </lineage>
</organism>